<dbReference type="InterPro" id="IPR036188">
    <property type="entry name" value="FAD/NAD-bd_sf"/>
</dbReference>
<dbReference type="Proteomes" id="UP000326532">
    <property type="component" value="Unassembled WGS sequence"/>
</dbReference>
<proteinExistence type="inferred from homology"/>
<organism evidence="5 6">
    <name type="scientific">Aspergillus parasiticus</name>
    <dbReference type="NCBI Taxonomy" id="5067"/>
    <lineage>
        <taxon>Eukaryota</taxon>
        <taxon>Fungi</taxon>
        <taxon>Dikarya</taxon>
        <taxon>Ascomycota</taxon>
        <taxon>Pezizomycotina</taxon>
        <taxon>Eurotiomycetes</taxon>
        <taxon>Eurotiomycetidae</taxon>
        <taxon>Eurotiales</taxon>
        <taxon>Aspergillaceae</taxon>
        <taxon>Aspergillus</taxon>
        <taxon>Aspergillus subgen. Circumdati</taxon>
    </lineage>
</organism>
<gene>
    <name evidence="5" type="ORF">BDV34DRAFT_233488</name>
</gene>
<evidence type="ECO:0000256" key="4">
    <source>
        <dbReference type="ARBA" id="ARBA00022827"/>
    </source>
</evidence>
<dbReference type="AlphaFoldDB" id="A0A5N6DT70"/>
<comment type="cofactor">
    <cofactor evidence="1">
        <name>FAD</name>
        <dbReference type="ChEBI" id="CHEBI:57692"/>
    </cofactor>
</comment>
<evidence type="ECO:0000256" key="2">
    <source>
        <dbReference type="ARBA" id="ARBA00010139"/>
    </source>
</evidence>
<evidence type="ECO:0000256" key="1">
    <source>
        <dbReference type="ARBA" id="ARBA00001974"/>
    </source>
</evidence>
<dbReference type="OMA" id="CYLAREQ"/>
<dbReference type="EMBL" id="ML734952">
    <property type="protein sequence ID" value="KAB8208328.1"/>
    <property type="molecule type" value="Genomic_DNA"/>
</dbReference>
<dbReference type="Pfam" id="PF13450">
    <property type="entry name" value="NAD_binding_8"/>
    <property type="match status" value="1"/>
</dbReference>
<dbReference type="PANTHER" id="PTHR42877:SF8">
    <property type="entry name" value="MONOOXYGENASE"/>
    <property type="match status" value="1"/>
</dbReference>
<keyword evidence="4" id="KW-0274">FAD</keyword>
<evidence type="ECO:0000313" key="5">
    <source>
        <dbReference type="EMBL" id="KAB8208328.1"/>
    </source>
</evidence>
<evidence type="ECO:0000256" key="3">
    <source>
        <dbReference type="ARBA" id="ARBA00022630"/>
    </source>
</evidence>
<comment type="similarity">
    <text evidence="2">Belongs to the FAD-binding monooxygenase family.</text>
</comment>
<dbReference type="VEuPathDB" id="FungiDB:BDV34DRAFT_233488"/>
<dbReference type="Gene3D" id="3.50.50.60">
    <property type="entry name" value="FAD/NAD(P)-binding domain"/>
    <property type="match status" value="2"/>
</dbReference>
<name>A0A5N6DT70_ASPPA</name>
<sequence length="482" mass="55866">MRVICIGAGPSGLYLAYKLKTLFTDYTLEVYGKNEVIGGTWFEDRYPGCTCDVPSHMYTYYFEPKCNWPASYASAPEFHGYFSGFADKHGLRDLISCSHRVVGANWDDVSSQWNDRVEDPKREVFERRSDFLINATGYLNSWRWPSIPGLGSFNGRLLHTANWDESLPLTGKRVGVDWDWLLPELQKTCMRRPTWVIPEMRYKKCRYTDEEKQTLRDNPRKLLQLRKDIEANYTTLLPLFLKDTLAEKLIPEHPFRCRRLTPSTDYLENLKKPNITPSGGIMLDGSEYALDVLVCATGFQTSFRPVFPLTGRNDTNLAEVWEKQPRSYLGIAAHSFRNYFMLLGPNSPLGNSPLLICIEAQGHYIAKFLNRWQKEDTCTFEPKLEAVDDFMERKDSFMKSTIWENDCRSWFKTPTPGSYIEALAVQRFEDFHITYATKNRFAYLGNGFSQTYLQPESDLTYYVRHEDNGESGFQGVPFRQLQ</sequence>
<dbReference type="InterPro" id="IPR051209">
    <property type="entry name" value="FAD-bind_Monooxygenase_sf"/>
</dbReference>
<dbReference type="SUPFAM" id="SSF51905">
    <property type="entry name" value="FAD/NAD(P)-binding domain"/>
    <property type="match status" value="2"/>
</dbReference>
<dbReference type="PANTHER" id="PTHR42877">
    <property type="entry name" value="L-ORNITHINE N(5)-MONOOXYGENASE-RELATED"/>
    <property type="match status" value="1"/>
</dbReference>
<protein>
    <submittedName>
        <fullName evidence="5">FAD/NAD(P)-binding domain-containing protein</fullName>
    </submittedName>
</protein>
<reference evidence="5 6" key="1">
    <citation type="submission" date="2019-04" db="EMBL/GenBank/DDBJ databases">
        <title>Fungal friends and foes A comparative genomics study of 23 Aspergillus species from section Flavi.</title>
        <authorList>
            <consortium name="DOE Joint Genome Institute"/>
            <person name="Kjaerbolling I."/>
            <person name="Vesth T.C."/>
            <person name="Frisvad J.C."/>
            <person name="Nybo J.L."/>
            <person name="Theobald S."/>
            <person name="Kildgaard S."/>
            <person name="Petersen T.I."/>
            <person name="Kuo A."/>
            <person name="Sato A."/>
            <person name="Lyhne E.K."/>
            <person name="Kogle M.E."/>
            <person name="Wiebenga A."/>
            <person name="Kun R.S."/>
            <person name="Lubbers R.J."/>
            <person name="Makela M.R."/>
            <person name="Barry K."/>
            <person name="Chovatia M."/>
            <person name="Clum A."/>
            <person name="Daum C."/>
            <person name="Haridas S."/>
            <person name="He G."/>
            <person name="LaButti K."/>
            <person name="Lipzen A."/>
            <person name="Mondo S."/>
            <person name="Pangilinan J."/>
            <person name="Riley R."/>
            <person name="Salamov A."/>
            <person name="Simmons B.A."/>
            <person name="Magnuson J.K."/>
            <person name="Henrissat B."/>
            <person name="Mortensen U.H."/>
            <person name="Larsen T.O."/>
            <person name="De vries R.P."/>
            <person name="Grigoriev I.V."/>
            <person name="Machida M."/>
            <person name="Baker S.E."/>
            <person name="Andersen M.R."/>
        </authorList>
    </citation>
    <scope>NUCLEOTIDE SEQUENCE [LARGE SCALE GENOMIC DNA]</scope>
    <source>
        <strain evidence="5 6">CBS 117618</strain>
    </source>
</reference>
<evidence type="ECO:0000313" key="6">
    <source>
        <dbReference type="Proteomes" id="UP000326532"/>
    </source>
</evidence>
<keyword evidence="6" id="KW-1185">Reference proteome</keyword>
<keyword evidence="3" id="KW-0285">Flavoprotein</keyword>
<accession>A0A5N6DT70</accession>